<evidence type="ECO:0000256" key="1">
    <source>
        <dbReference type="SAM" id="Coils"/>
    </source>
</evidence>
<feature type="coiled-coil region" evidence="1">
    <location>
        <begin position="446"/>
        <end position="473"/>
    </location>
</feature>
<evidence type="ECO:0000313" key="4">
    <source>
        <dbReference type="EMBL" id="AAL31059.1"/>
    </source>
</evidence>
<reference evidence="5" key="2">
    <citation type="journal article" date="2008" name="Nucleic Acids Res.">
        <title>The rice annotation project database (RAP-DB): 2008 update.</title>
        <authorList>
            <consortium name="The rice annotation project (RAP)"/>
        </authorList>
    </citation>
    <scope>GENOME REANNOTATION</scope>
    <source>
        <strain evidence="5">cv. Nipponbare</strain>
    </source>
</reference>
<dbReference type="GO" id="GO:0004523">
    <property type="term" value="F:RNA-DNA hybrid ribonuclease activity"/>
    <property type="evidence" value="ECO:0007669"/>
    <property type="project" value="InterPro"/>
</dbReference>
<dbReference type="InterPro" id="IPR036397">
    <property type="entry name" value="RNaseH_sf"/>
</dbReference>
<dbReference type="InterPro" id="IPR012337">
    <property type="entry name" value="RNaseH-like_sf"/>
</dbReference>
<dbReference type="Pfam" id="PF00078">
    <property type="entry name" value="RVT_1"/>
    <property type="match status" value="2"/>
</dbReference>
<dbReference type="Pfam" id="PF17919">
    <property type="entry name" value="RT_RNaseH_2"/>
    <property type="match status" value="1"/>
</dbReference>
<keyword evidence="1" id="KW-0175">Coiled coil</keyword>
<gene>
    <name evidence="4" type="ORF">OSJNBb0049A16.17</name>
</gene>
<dbReference type="CDD" id="cd01647">
    <property type="entry name" value="RT_LTR"/>
    <property type="match status" value="1"/>
</dbReference>
<accession>A0A5S6RA89</accession>
<dbReference type="SUPFAM" id="SSF56672">
    <property type="entry name" value="DNA/RNA polymerases"/>
    <property type="match status" value="1"/>
</dbReference>
<dbReference type="InterPro" id="IPR041577">
    <property type="entry name" value="RT_RNaseH_2"/>
</dbReference>
<dbReference type="PROSITE" id="PS50994">
    <property type="entry name" value="INTEGRASE"/>
    <property type="match status" value="1"/>
</dbReference>
<evidence type="ECO:0000259" key="3">
    <source>
        <dbReference type="PROSITE" id="PS50994"/>
    </source>
</evidence>
<evidence type="ECO:0000259" key="2">
    <source>
        <dbReference type="PROSITE" id="PS50879"/>
    </source>
</evidence>
<feature type="domain" description="Integrase catalytic" evidence="3">
    <location>
        <begin position="611"/>
        <end position="684"/>
    </location>
</feature>
<dbReference type="InterPro" id="IPR043128">
    <property type="entry name" value="Rev_trsase/Diguanyl_cyclase"/>
</dbReference>
<sequence>MVRKANGKWRMCVDFTDLNKACPKDHFPLSRIDQLVDSTAGCELLSFLDAYSGYHQISMAKEDEEKTVFITPFGGALSNQLGNNVEAYVDDIVVKTKTGDSLIDDLRETFDNLRRYRLMLNPEKCTFGVPSGKLLGFLVSGRGIKANPEKIKAIENMKSPTRLKEVQKLTRCMTALSRFVTRMGERGQPFFALLKKQDKFVWTQEAEEAFIALKRYLSNPPVLVAPQPNEELFLYIAATPYSVSTVIVVEREKLQRPVYYVSEALHDTKTRYPQIQKLLYAVIMTSRKLRHYFQAHRVTVVSSFPLGEVVRNKDVVGRIAKWVVELSQFDVHFVPRTAIKSQVLADFVADWTMPDNKSDNQGDNETWTMAFDGALNSQGAGAGFILTSPSRDQFKHAIHLNFRATNNTVEYEGLLAGIRAAATLGAKRLIVKGDSELVANQVHKDYKCSNSELSKYLADVRKLEKRFDRIEVRHVYRKDNVEPDDLARRASRRESLEPGTFLDILTKPSVKEVSGEVSPNTPDISSEVTEVERAVADIETTDDWRIPLIKFISSEELPKDNTEAEKITCKAKIYCMVGNDLYKKAPNGRCEACQFHSKHTKLPAQALQTIPLTGPFSCWGLDILGPFPRGQGSYRFLFVAIDKFTKWIEAVPTGEIKADNAINFIKGIFCRYGLPHRIITDNGS</sequence>
<name>A0A5S6RA89_ORYSJ</name>
<feature type="domain" description="RNase H type-1" evidence="2">
    <location>
        <begin position="363"/>
        <end position="492"/>
    </location>
</feature>
<dbReference type="SUPFAM" id="SSF53098">
    <property type="entry name" value="Ribonuclease H-like"/>
    <property type="match status" value="2"/>
</dbReference>
<dbReference type="InterPro" id="IPR043502">
    <property type="entry name" value="DNA/RNA_pol_sf"/>
</dbReference>
<dbReference type="GO" id="GO:0015074">
    <property type="term" value="P:DNA integration"/>
    <property type="evidence" value="ECO:0007669"/>
    <property type="project" value="InterPro"/>
</dbReference>
<dbReference type="GO" id="GO:0003676">
    <property type="term" value="F:nucleic acid binding"/>
    <property type="evidence" value="ECO:0007669"/>
    <property type="project" value="InterPro"/>
</dbReference>
<dbReference type="Pfam" id="PF13456">
    <property type="entry name" value="RVT_3"/>
    <property type="match status" value="1"/>
</dbReference>
<dbReference type="PROSITE" id="PS50879">
    <property type="entry name" value="RNASE_H_1"/>
    <property type="match status" value="1"/>
</dbReference>
<dbReference type="InterPro" id="IPR002156">
    <property type="entry name" value="RNaseH_domain"/>
</dbReference>
<dbReference type="InterPro" id="IPR000477">
    <property type="entry name" value="RT_dom"/>
</dbReference>
<dbReference type="PANTHER" id="PTHR48475:SF1">
    <property type="entry name" value="RNASE H TYPE-1 DOMAIN-CONTAINING PROTEIN"/>
    <property type="match status" value="1"/>
</dbReference>
<evidence type="ECO:0000313" key="5">
    <source>
        <dbReference type="Proteomes" id="UP000000763"/>
    </source>
</evidence>
<dbReference type="Gene3D" id="3.30.420.10">
    <property type="entry name" value="Ribonuclease H-like superfamily/Ribonuclease H"/>
    <property type="match status" value="2"/>
</dbReference>
<organism evidence="4 5">
    <name type="scientific">Oryza sativa subsp. japonica</name>
    <name type="common">Rice</name>
    <dbReference type="NCBI Taxonomy" id="39947"/>
    <lineage>
        <taxon>Eukaryota</taxon>
        <taxon>Viridiplantae</taxon>
        <taxon>Streptophyta</taxon>
        <taxon>Embryophyta</taxon>
        <taxon>Tracheophyta</taxon>
        <taxon>Spermatophyta</taxon>
        <taxon>Magnoliopsida</taxon>
        <taxon>Liliopsida</taxon>
        <taxon>Poales</taxon>
        <taxon>Poaceae</taxon>
        <taxon>BOP clade</taxon>
        <taxon>Oryzoideae</taxon>
        <taxon>Oryzeae</taxon>
        <taxon>Oryzinae</taxon>
        <taxon>Oryza</taxon>
        <taxon>Oryza sativa</taxon>
    </lineage>
</organism>
<dbReference type="CDD" id="cd09279">
    <property type="entry name" value="RNase_HI_like"/>
    <property type="match status" value="1"/>
</dbReference>
<dbReference type="EMBL" id="AC090120">
    <property type="protein sequence ID" value="AAL31059.1"/>
    <property type="molecule type" value="Genomic_DNA"/>
</dbReference>
<dbReference type="Gene3D" id="3.30.70.270">
    <property type="match status" value="2"/>
</dbReference>
<dbReference type="InterPro" id="IPR001584">
    <property type="entry name" value="Integrase_cat-core"/>
</dbReference>
<dbReference type="PANTHER" id="PTHR48475">
    <property type="entry name" value="RIBONUCLEASE H"/>
    <property type="match status" value="1"/>
</dbReference>
<protein>
    <submittedName>
        <fullName evidence="4">Gag-pol</fullName>
    </submittedName>
</protein>
<dbReference type="Proteomes" id="UP000000763">
    <property type="component" value="Chromosome 10"/>
</dbReference>
<reference evidence="5" key="1">
    <citation type="journal article" date="2005" name="Nature">
        <title>The map-based sequence of the rice genome.</title>
        <authorList>
            <consortium name="International rice genome sequencing project (IRGSP)"/>
            <person name="Matsumoto T."/>
            <person name="Wu J."/>
            <person name="Kanamori H."/>
            <person name="Katayose Y."/>
            <person name="Fujisawa M."/>
            <person name="Namiki N."/>
            <person name="Mizuno H."/>
            <person name="Yamamoto K."/>
            <person name="Antonio B.A."/>
            <person name="Baba T."/>
            <person name="Sakata K."/>
            <person name="Nagamura Y."/>
            <person name="Aoki H."/>
            <person name="Arikawa K."/>
            <person name="Arita K."/>
            <person name="Bito T."/>
            <person name="Chiden Y."/>
            <person name="Fujitsuka N."/>
            <person name="Fukunaka R."/>
            <person name="Hamada M."/>
            <person name="Harada C."/>
            <person name="Hayashi A."/>
            <person name="Hijishita S."/>
            <person name="Honda M."/>
            <person name="Hosokawa S."/>
            <person name="Ichikawa Y."/>
            <person name="Idonuma A."/>
            <person name="Iijima M."/>
            <person name="Ikeda M."/>
            <person name="Ikeno M."/>
            <person name="Ito K."/>
            <person name="Ito S."/>
            <person name="Ito T."/>
            <person name="Ito Y."/>
            <person name="Ito Y."/>
            <person name="Iwabuchi A."/>
            <person name="Kamiya K."/>
            <person name="Karasawa W."/>
            <person name="Kurita K."/>
            <person name="Katagiri S."/>
            <person name="Kikuta A."/>
            <person name="Kobayashi H."/>
            <person name="Kobayashi N."/>
            <person name="Machita K."/>
            <person name="Maehara T."/>
            <person name="Masukawa M."/>
            <person name="Mizubayashi T."/>
            <person name="Mukai Y."/>
            <person name="Nagasaki H."/>
            <person name="Nagata Y."/>
            <person name="Naito S."/>
            <person name="Nakashima M."/>
            <person name="Nakama Y."/>
            <person name="Nakamichi Y."/>
            <person name="Nakamura M."/>
            <person name="Meguro A."/>
            <person name="Negishi M."/>
            <person name="Ohta I."/>
            <person name="Ohta T."/>
            <person name="Okamoto M."/>
            <person name="Ono N."/>
            <person name="Saji S."/>
            <person name="Sakaguchi M."/>
            <person name="Sakai K."/>
            <person name="Shibata M."/>
            <person name="Shimokawa T."/>
            <person name="Song J."/>
            <person name="Takazaki Y."/>
            <person name="Terasawa K."/>
            <person name="Tsugane M."/>
            <person name="Tsuji K."/>
            <person name="Ueda S."/>
            <person name="Waki K."/>
            <person name="Yamagata H."/>
            <person name="Yamamoto M."/>
            <person name="Yamamoto S."/>
            <person name="Yamane H."/>
            <person name="Yoshiki S."/>
            <person name="Yoshihara R."/>
            <person name="Yukawa K."/>
            <person name="Zhong H."/>
            <person name="Yano M."/>
            <person name="Yuan Q."/>
            <person name="Ouyang S."/>
            <person name="Liu J."/>
            <person name="Jones K.M."/>
            <person name="Gansberger K."/>
            <person name="Moffat K."/>
            <person name="Hill J."/>
            <person name="Bera J."/>
            <person name="Fadrosh D."/>
            <person name="Jin S."/>
            <person name="Johri S."/>
            <person name="Kim M."/>
            <person name="Overton L."/>
            <person name="Reardon M."/>
            <person name="Tsitrin T."/>
            <person name="Vuong H."/>
            <person name="Weaver B."/>
            <person name="Ciecko A."/>
            <person name="Tallon L."/>
            <person name="Jackson J."/>
            <person name="Pai G."/>
            <person name="Aken S.V."/>
            <person name="Utterback T."/>
            <person name="Reidmuller S."/>
            <person name="Feldblyum T."/>
            <person name="Hsiao J."/>
            <person name="Zismann V."/>
            <person name="Iobst S."/>
            <person name="de Vazeille A.R."/>
            <person name="Buell C.R."/>
            <person name="Ying K."/>
            <person name="Li Y."/>
            <person name="Lu T."/>
            <person name="Huang Y."/>
            <person name="Zhao Q."/>
            <person name="Feng Q."/>
            <person name="Zhang L."/>
            <person name="Zhu J."/>
            <person name="Weng Q."/>
            <person name="Mu J."/>
            <person name="Lu Y."/>
            <person name="Fan D."/>
            <person name="Liu Y."/>
            <person name="Guan J."/>
            <person name="Zhang Y."/>
            <person name="Yu S."/>
            <person name="Liu X."/>
            <person name="Zhang Y."/>
            <person name="Hong G."/>
            <person name="Han B."/>
            <person name="Choisne N."/>
            <person name="Demange N."/>
            <person name="Orjeda G."/>
            <person name="Samain S."/>
            <person name="Cattolico L."/>
            <person name="Pelletier E."/>
            <person name="Couloux A."/>
            <person name="Segurens B."/>
            <person name="Wincker P."/>
            <person name="D'Hont A."/>
            <person name="Scarpelli C."/>
            <person name="Weissenbach J."/>
            <person name="Salanoubat M."/>
            <person name="Quetier F."/>
            <person name="Yu Y."/>
            <person name="Kim H.R."/>
            <person name="Rambo T."/>
            <person name="Currie J."/>
            <person name="Collura K."/>
            <person name="Luo M."/>
            <person name="Yang T."/>
            <person name="Ammiraju J.S.S."/>
            <person name="Engler F."/>
            <person name="Soderlund C."/>
            <person name="Wing R.A."/>
            <person name="Palmer L.E."/>
            <person name="de la Bastide M."/>
            <person name="Spiegel L."/>
            <person name="Nascimento L."/>
            <person name="Zutavern T."/>
            <person name="O'Shaughnessy A."/>
            <person name="Dike S."/>
            <person name="Dedhia N."/>
            <person name="Preston R."/>
            <person name="Balija V."/>
            <person name="McCombie W.R."/>
            <person name="Chow T."/>
            <person name="Chen H."/>
            <person name="Chung M."/>
            <person name="Chen C."/>
            <person name="Shaw J."/>
            <person name="Wu H."/>
            <person name="Hsiao K."/>
            <person name="Chao Y."/>
            <person name="Chu M."/>
            <person name="Cheng C."/>
            <person name="Hour A."/>
            <person name="Lee P."/>
            <person name="Lin S."/>
            <person name="Lin Y."/>
            <person name="Liou J."/>
            <person name="Liu S."/>
            <person name="Hsing Y."/>
            <person name="Raghuvanshi S."/>
            <person name="Mohanty A."/>
            <person name="Bharti A.K."/>
            <person name="Gaur A."/>
            <person name="Gupta V."/>
            <person name="Kumar D."/>
            <person name="Ravi V."/>
            <person name="Vij S."/>
            <person name="Kapur A."/>
            <person name="Khurana P."/>
            <person name="Khurana P."/>
            <person name="Khurana J.P."/>
            <person name="Tyagi A.K."/>
            <person name="Gaikwad K."/>
            <person name="Singh A."/>
            <person name="Dalal V."/>
            <person name="Srivastava S."/>
            <person name="Dixit A."/>
            <person name="Pal A.K."/>
            <person name="Ghazi I.A."/>
            <person name="Yadav M."/>
            <person name="Pandit A."/>
            <person name="Bhargava A."/>
            <person name="Sureshbabu K."/>
            <person name="Batra K."/>
            <person name="Sharma T.R."/>
            <person name="Mohapatra T."/>
            <person name="Singh N.K."/>
            <person name="Messing J."/>
            <person name="Nelson A.B."/>
            <person name="Fuks G."/>
            <person name="Kavchok S."/>
            <person name="Keizer G."/>
            <person name="Linton E."/>
            <person name="Llaca V."/>
            <person name="Song R."/>
            <person name="Tanyolac B."/>
            <person name="Young S."/>
            <person name="Ho-Il K."/>
            <person name="Hahn J.H."/>
            <person name="Sangsakoo G."/>
            <person name="Vanavichit A."/>
            <person name="de Mattos Luiz.A.T."/>
            <person name="Zimmer P.D."/>
            <person name="Malone G."/>
            <person name="Dellagostin O."/>
            <person name="de Oliveira A.C."/>
            <person name="Bevan M."/>
            <person name="Bancroft I."/>
            <person name="Minx P."/>
            <person name="Cordum H."/>
            <person name="Wilson R."/>
            <person name="Cheng Z."/>
            <person name="Jin W."/>
            <person name="Jiang J."/>
            <person name="Leong S.A."/>
            <person name="Iwama H."/>
            <person name="Gojobori T."/>
            <person name="Itoh T."/>
            <person name="Niimura Y."/>
            <person name="Fujii Y."/>
            <person name="Habara T."/>
            <person name="Sakai H."/>
            <person name="Sato Y."/>
            <person name="Wilson G."/>
            <person name="Kumar K."/>
            <person name="McCouch S."/>
            <person name="Juretic N."/>
            <person name="Hoen D."/>
            <person name="Wright S."/>
            <person name="Bruskiewich R."/>
            <person name="Bureau T."/>
            <person name="Miyao A."/>
            <person name="Hirochika H."/>
            <person name="Nishikawa T."/>
            <person name="Kadowaki K."/>
            <person name="Sugiura M."/>
            <person name="Burr B."/>
            <person name="Sasaki T."/>
        </authorList>
    </citation>
    <scope>NUCLEOTIDE SEQUENCE [LARGE SCALE GENOMIC DNA]</scope>
    <source>
        <strain evidence="5">cv. Nipponbare</strain>
    </source>
</reference>
<proteinExistence type="predicted"/>
<dbReference type="AlphaFoldDB" id="A0A5S6RA89"/>